<evidence type="ECO:0000313" key="1">
    <source>
        <dbReference type="EMBL" id="ORB98858.1"/>
    </source>
</evidence>
<dbReference type="Proteomes" id="UP000271464">
    <property type="component" value="Unassembled WGS sequence"/>
</dbReference>
<evidence type="ECO:0000313" key="4">
    <source>
        <dbReference type="Proteomes" id="UP000271464"/>
    </source>
</evidence>
<evidence type="ECO:0000313" key="3">
    <source>
        <dbReference type="Proteomes" id="UP000192335"/>
    </source>
</evidence>
<dbReference type="OrthoDB" id="4716990at2"/>
<dbReference type="EMBL" id="MWQA01000005">
    <property type="protein sequence ID" value="ORB98858.1"/>
    <property type="molecule type" value="Genomic_DNA"/>
</dbReference>
<dbReference type="AlphaFoldDB" id="A0A8E2LN02"/>
<reference evidence="1 3" key="1">
    <citation type="submission" date="2017-02" db="EMBL/GenBank/DDBJ databases">
        <title>Mycobacterium kansasii genomes.</title>
        <authorList>
            <person name="Borowka P."/>
            <person name="Strapagiel D."/>
            <person name="Marciniak B."/>
            <person name="Lach J."/>
            <person name="Bakula Z."/>
            <person name="Van Ingen J."/>
            <person name="Safianowska A."/>
            <person name="Brzostek A."/>
            <person name="Dziadek J."/>
            <person name="Jagielski T."/>
        </authorList>
    </citation>
    <scope>NUCLEOTIDE SEQUENCE [LARGE SCALE GENOMIC DNA]</scope>
    <source>
        <strain evidence="1 3">12MK</strain>
    </source>
</reference>
<accession>A0A8E2LN02</accession>
<comment type="caution">
    <text evidence="1">The sequence shown here is derived from an EMBL/GenBank/DDBJ whole genome shotgun (WGS) entry which is preliminary data.</text>
</comment>
<name>A0A8E2LN02_9MYCO</name>
<gene>
    <name evidence="1" type="ORF">B4U45_28325</name>
    <name evidence="2" type="ORF">LAUMK4_05906</name>
</gene>
<evidence type="ECO:0000313" key="2">
    <source>
        <dbReference type="EMBL" id="VBA33254.1"/>
    </source>
</evidence>
<reference evidence="2 4" key="2">
    <citation type="submission" date="2018-09" db="EMBL/GenBank/DDBJ databases">
        <authorList>
            <person name="Tagini F."/>
        </authorList>
    </citation>
    <scope>NUCLEOTIDE SEQUENCE [LARGE SCALE GENOMIC DNA]</scope>
    <source>
        <strain evidence="2 4">MK4</strain>
    </source>
</reference>
<dbReference type="GeneID" id="66601335"/>
<dbReference type="Proteomes" id="UP000192335">
    <property type="component" value="Unassembled WGS sequence"/>
</dbReference>
<dbReference type="RefSeq" id="WP_075545314.1">
    <property type="nucleotide sequence ID" value="NZ_LWCM01000024.1"/>
</dbReference>
<proteinExistence type="predicted"/>
<keyword evidence="4" id="KW-1185">Reference proteome</keyword>
<sequence>MTYDLTPRPAAAAWQRHTADARVMTRWIAARASERAYARRALFLPQKRTLDMAAPAVQAYGANGNIGTARSPSVDRGGPVLAYSTDVRLLAEAVAAAEGQVLGVIEWIEGEAAGWAAATGALDLTTGEPTPSVPEEIHTALVDLNDAGYNGYHRDREAFFAAKYFDPIDELLAAGYPYAFVASYLVALGADGHRVGADLKRIYVPREKRRRVTKT</sequence>
<organism evidence="1 3">
    <name type="scientific">Mycobacterium persicum</name>
    <dbReference type="NCBI Taxonomy" id="1487726"/>
    <lineage>
        <taxon>Bacteria</taxon>
        <taxon>Bacillati</taxon>
        <taxon>Actinomycetota</taxon>
        <taxon>Actinomycetes</taxon>
        <taxon>Mycobacteriales</taxon>
        <taxon>Mycobacteriaceae</taxon>
        <taxon>Mycobacterium</taxon>
    </lineage>
</organism>
<protein>
    <submittedName>
        <fullName evidence="1">Uncharacterized protein</fullName>
    </submittedName>
</protein>
<dbReference type="EMBL" id="UPHM01000173">
    <property type="protein sequence ID" value="VBA33254.1"/>
    <property type="molecule type" value="Genomic_DNA"/>
</dbReference>